<evidence type="ECO:0000256" key="3">
    <source>
        <dbReference type="ARBA" id="ARBA00012007"/>
    </source>
</evidence>
<dbReference type="PANTHER" id="PTHR12684">
    <property type="entry name" value="PUTATIVE PHOSPHOTRANSFERASE"/>
    <property type="match status" value="1"/>
</dbReference>
<accession>A0AAD3DGG0</accession>
<comment type="catalytic activity">
    <reaction evidence="6">
        <text>2'-phospho-[ligated tRNA] + NAD(+) = mature tRNA + ADP-alpha-D-ribose 1'',2''-cyclic phosphate + nicotinamide</text>
        <dbReference type="Rhea" id="RHEA:23324"/>
        <dbReference type="Rhea" id="RHEA-COMP:11106"/>
        <dbReference type="Rhea" id="RHEA-COMP:11107"/>
        <dbReference type="ChEBI" id="CHEBI:17154"/>
        <dbReference type="ChEBI" id="CHEBI:57540"/>
        <dbReference type="ChEBI" id="CHEBI:76596"/>
        <dbReference type="ChEBI" id="CHEBI:82883"/>
        <dbReference type="ChEBI" id="CHEBI:85027"/>
        <dbReference type="EC" id="2.7.1.160"/>
    </reaction>
</comment>
<dbReference type="GO" id="GO:0006388">
    <property type="term" value="P:tRNA splicing, via endonucleolytic cleavage and ligation"/>
    <property type="evidence" value="ECO:0007669"/>
    <property type="project" value="TreeGrafter"/>
</dbReference>
<evidence type="ECO:0000313" key="8">
    <source>
        <dbReference type="Proteomes" id="UP001054857"/>
    </source>
</evidence>
<keyword evidence="8" id="KW-1185">Reference proteome</keyword>
<keyword evidence="4" id="KW-0808">Transferase</keyword>
<dbReference type="SUPFAM" id="SSF56399">
    <property type="entry name" value="ADP-ribosylation"/>
    <property type="match status" value="1"/>
</dbReference>
<dbReference type="AlphaFoldDB" id="A0AAD3DGG0"/>
<organism evidence="7 8">
    <name type="scientific">Astrephomene gubernaculifera</name>
    <dbReference type="NCBI Taxonomy" id="47775"/>
    <lineage>
        <taxon>Eukaryota</taxon>
        <taxon>Viridiplantae</taxon>
        <taxon>Chlorophyta</taxon>
        <taxon>core chlorophytes</taxon>
        <taxon>Chlorophyceae</taxon>
        <taxon>CS clade</taxon>
        <taxon>Chlamydomonadales</taxon>
        <taxon>Astrephomenaceae</taxon>
        <taxon>Astrephomene</taxon>
    </lineage>
</organism>
<name>A0AAD3DGG0_9CHLO</name>
<dbReference type="Pfam" id="PF01885">
    <property type="entry name" value="PTS_2-RNA"/>
    <property type="match status" value="1"/>
</dbReference>
<comment type="similarity">
    <text evidence="2">Belongs to the KptA/TPT1 family.</text>
</comment>
<dbReference type="EMBL" id="BMAR01000001">
    <property type="protein sequence ID" value="GFR40809.1"/>
    <property type="molecule type" value="Genomic_DNA"/>
</dbReference>
<dbReference type="Gene3D" id="3.20.170.30">
    <property type="match status" value="1"/>
</dbReference>
<dbReference type="InterPro" id="IPR042081">
    <property type="entry name" value="RNA_2'-PTrans_C"/>
</dbReference>
<gene>
    <name evidence="7" type="ORF">Agub_g1428</name>
</gene>
<dbReference type="Gene3D" id="1.10.10.970">
    <property type="entry name" value="RNA 2'-phosphotransferase, Tpt1/KptA family, N-terminal domain"/>
    <property type="match status" value="1"/>
</dbReference>
<evidence type="ECO:0000313" key="7">
    <source>
        <dbReference type="EMBL" id="GFR40809.1"/>
    </source>
</evidence>
<evidence type="ECO:0000256" key="1">
    <source>
        <dbReference type="ARBA" id="ARBA00003343"/>
    </source>
</evidence>
<keyword evidence="5" id="KW-0520">NAD</keyword>
<sequence>MFQVAANQTLNAFARRVYLTHRAFTPLSFYRCNSKLSRAEAYSPRAHIRQPNIANAKEEGKEAMKRRGNEDMTTRISRDMSRLLRHNPPPGAMDAAGWVSLPVLLRHLRHHPTEDQVRQVVASCQKKRFVLDDTVSPPRIRAAQGHTVELAEAILEPVGEASSVPVAVHITSVSSWEAIQGSGQLLRMKRTHIHFATQPHHLRKNKWAEVLLRLDLEAAMAQGLKFFLSSNGVLLCEGPVPVDVVRKVELEDLPEDWHQDKDTQAKA</sequence>
<reference evidence="7 8" key="1">
    <citation type="journal article" date="2021" name="Sci. Rep.">
        <title>Genome sequencing of the multicellular alga Astrephomene provides insights into convergent evolution of germ-soma differentiation.</title>
        <authorList>
            <person name="Yamashita S."/>
            <person name="Yamamoto K."/>
            <person name="Matsuzaki R."/>
            <person name="Suzuki S."/>
            <person name="Yamaguchi H."/>
            <person name="Hirooka S."/>
            <person name="Minakuchi Y."/>
            <person name="Miyagishima S."/>
            <person name="Kawachi M."/>
            <person name="Toyoda A."/>
            <person name="Nozaki H."/>
        </authorList>
    </citation>
    <scope>NUCLEOTIDE SEQUENCE [LARGE SCALE GENOMIC DNA]</scope>
    <source>
        <strain evidence="7 8">NIES-4017</strain>
    </source>
</reference>
<proteinExistence type="inferred from homology"/>
<evidence type="ECO:0000256" key="5">
    <source>
        <dbReference type="ARBA" id="ARBA00023027"/>
    </source>
</evidence>
<dbReference type="PANTHER" id="PTHR12684:SF2">
    <property type="entry name" value="TRNA 2'-PHOSPHOTRANSFERASE 1"/>
    <property type="match status" value="1"/>
</dbReference>
<dbReference type="EC" id="2.7.1.160" evidence="3"/>
<evidence type="ECO:0000256" key="6">
    <source>
        <dbReference type="ARBA" id="ARBA00047949"/>
    </source>
</evidence>
<dbReference type="InterPro" id="IPR002745">
    <property type="entry name" value="Ptrans_KptA/Tpt1"/>
</dbReference>
<comment type="caution">
    <text evidence="7">The sequence shown here is derived from an EMBL/GenBank/DDBJ whole genome shotgun (WGS) entry which is preliminary data.</text>
</comment>
<dbReference type="InterPro" id="IPR042080">
    <property type="entry name" value="RNA_2'-PTrans_N"/>
</dbReference>
<protein>
    <recommendedName>
        <fullName evidence="3">2'-phosphotransferase</fullName>
        <ecNumber evidence="3">2.7.1.160</ecNumber>
    </recommendedName>
</protein>
<evidence type="ECO:0000256" key="2">
    <source>
        <dbReference type="ARBA" id="ARBA00009836"/>
    </source>
</evidence>
<dbReference type="GO" id="GO:0000215">
    <property type="term" value="F:tRNA 2'-phosphotransferase activity"/>
    <property type="evidence" value="ECO:0007669"/>
    <property type="project" value="UniProtKB-EC"/>
</dbReference>
<evidence type="ECO:0000256" key="4">
    <source>
        <dbReference type="ARBA" id="ARBA00022679"/>
    </source>
</evidence>
<comment type="function">
    <text evidence="1">Catalyzes the last step of tRNA splicing, the transfer of the splice junction 2'-phosphate from ligated tRNA to NAD to produce ADP-ribose 1''-2'' cyclic phosphate.</text>
</comment>
<dbReference type="Proteomes" id="UP001054857">
    <property type="component" value="Unassembled WGS sequence"/>
</dbReference>